<dbReference type="EMBL" id="JAMKOV010000001">
    <property type="protein sequence ID" value="KAI8045477.1"/>
    <property type="molecule type" value="Genomic_DNA"/>
</dbReference>
<keyword evidence="3" id="KW-1185">Reference proteome</keyword>
<gene>
    <name evidence="2" type="ORF">M5D96_001658</name>
</gene>
<evidence type="ECO:0000256" key="1">
    <source>
        <dbReference type="SAM" id="MobiDB-lite"/>
    </source>
</evidence>
<evidence type="ECO:0000313" key="3">
    <source>
        <dbReference type="Proteomes" id="UP001059596"/>
    </source>
</evidence>
<dbReference type="AlphaFoldDB" id="A0A9P9YYJ3"/>
<comment type="caution">
    <text evidence="2">The sequence shown here is derived from an EMBL/GenBank/DDBJ whole genome shotgun (WGS) entry which is preliminary data.</text>
</comment>
<organism evidence="2 3">
    <name type="scientific">Drosophila gunungcola</name>
    <name type="common">fruit fly</name>
    <dbReference type="NCBI Taxonomy" id="103775"/>
    <lineage>
        <taxon>Eukaryota</taxon>
        <taxon>Metazoa</taxon>
        <taxon>Ecdysozoa</taxon>
        <taxon>Arthropoda</taxon>
        <taxon>Hexapoda</taxon>
        <taxon>Insecta</taxon>
        <taxon>Pterygota</taxon>
        <taxon>Neoptera</taxon>
        <taxon>Endopterygota</taxon>
        <taxon>Diptera</taxon>
        <taxon>Brachycera</taxon>
        <taxon>Muscomorpha</taxon>
        <taxon>Ephydroidea</taxon>
        <taxon>Drosophilidae</taxon>
        <taxon>Drosophila</taxon>
        <taxon>Sophophora</taxon>
    </lineage>
</organism>
<name>A0A9P9YYJ3_9MUSC</name>
<feature type="region of interest" description="Disordered" evidence="1">
    <location>
        <begin position="43"/>
        <end position="73"/>
    </location>
</feature>
<feature type="non-terminal residue" evidence="2">
    <location>
        <position position="73"/>
    </location>
</feature>
<accession>A0A9P9YYJ3</accession>
<evidence type="ECO:0000313" key="2">
    <source>
        <dbReference type="EMBL" id="KAI8045477.1"/>
    </source>
</evidence>
<proteinExistence type="predicted"/>
<feature type="non-terminal residue" evidence="2">
    <location>
        <position position="1"/>
    </location>
</feature>
<protein>
    <submittedName>
        <fullName evidence="2">Uncharacterized protein</fullName>
    </submittedName>
</protein>
<dbReference type="Proteomes" id="UP001059596">
    <property type="component" value="Chromosome 3R"/>
</dbReference>
<reference evidence="2" key="1">
    <citation type="journal article" date="2023" name="Genome Biol. Evol.">
        <title>Long-read-based Genome Assembly of Drosophila gunungcola Reveals Fewer Chemosensory Genes in Flower-breeding Species.</title>
        <authorList>
            <person name="Negi A."/>
            <person name="Liao B.Y."/>
            <person name="Yeh S.D."/>
        </authorList>
    </citation>
    <scope>NUCLEOTIDE SEQUENCE</scope>
    <source>
        <strain evidence="2">Sukarami</strain>
    </source>
</reference>
<sequence>FASDGACGCVVGIRFREKDQLVGVAARELLSHTLGTTQAISKATSRKMDIDSPATMSRMRRSASVFGGPMSRM</sequence>